<name>F0ZRU0_DICPU</name>
<dbReference type="InterPro" id="IPR053331">
    <property type="entry name" value="EGF-like_comC"/>
</dbReference>
<dbReference type="PANTHER" id="PTHR24032:SF14">
    <property type="entry name" value="EGF-LIKE DOMAIN-CONTAINING PROTEIN-RELATED"/>
    <property type="match status" value="1"/>
</dbReference>
<dbReference type="InterPro" id="IPR013783">
    <property type="entry name" value="Ig-like_fold"/>
</dbReference>
<keyword evidence="2" id="KW-0812">Transmembrane</keyword>
<dbReference type="Proteomes" id="UP000001064">
    <property type="component" value="Unassembled WGS sequence"/>
</dbReference>
<keyword evidence="2" id="KW-1133">Transmembrane helix</keyword>
<organism evidence="5 6">
    <name type="scientific">Dictyostelium purpureum</name>
    <name type="common">Slime mold</name>
    <dbReference type="NCBI Taxonomy" id="5786"/>
    <lineage>
        <taxon>Eukaryota</taxon>
        <taxon>Amoebozoa</taxon>
        <taxon>Evosea</taxon>
        <taxon>Eumycetozoa</taxon>
        <taxon>Dictyostelia</taxon>
        <taxon>Dictyosteliales</taxon>
        <taxon>Dictyosteliaceae</taxon>
        <taxon>Dictyostelium</taxon>
    </lineage>
</organism>
<dbReference type="EMBL" id="GL871146">
    <property type="protein sequence ID" value="EGC33346.1"/>
    <property type="molecule type" value="Genomic_DNA"/>
</dbReference>
<dbReference type="Gene3D" id="2.60.40.10">
    <property type="entry name" value="Immunoglobulins"/>
    <property type="match status" value="1"/>
</dbReference>
<proteinExistence type="predicted"/>
<dbReference type="InterPro" id="IPR032675">
    <property type="entry name" value="LRR_dom_sf"/>
</dbReference>
<dbReference type="Pfam" id="PF00053">
    <property type="entry name" value="EGF_laminin"/>
    <property type="match status" value="2"/>
</dbReference>
<keyword evidence="6" id="KW-1185">Reference proteome</keyword>
<feature type="transmembrane region" description="Helical" evidence="2">
    <location>
        <begin position="892"/>
        <end position="916"/>
    </location>
</feature>
<feature type="domain" description="EGF-like" evidence="4">
    <location>
        <begin position="607"/>
        <end position="618"/>
    </location>
</feature>
<dbReference type="InterPro" id="IPR000742">
    <property type="entry name" value="EGF"/>
</dbReference>
<keyword evidence="2" id="KW-0472">Membrane</keyword>
<dbReference type="InterPro" id="IPR002909">
    <property type="entry name" value="IPT_dom"/>
</dbReference>
<dbReference type="VEuPathDB" id="AmoebaDB:DICPUDRAFT_36836"/>
<feature type="region of interest" description="Disordered" evidence="1">
    <location>
        <begin position="623"/>
        <end position="657"/>
    </location>
</feature>
<feature type="non-terminal residue" evidence="5">
    <location>
        <position position="1"/>
    </location>
</feature>
<dbReference type="PANTHER" id="PTHR24032">
    <property type="entry name" value="EGF-LIKE DOMAIN-CONTAINING PROTEIN-RELATED-RELATED"/>
    <property type="match status" value="1"/>
</dbReference>
<feature type="compositionally biased region" description="Polar residues" evidence="1">
    <location>
        <begin position="648"/>
        <end position="657"/>
    </location>
</feature>
<evidence type="ECO:0000259" key="4">
    <source>
        <dbReference type="PROSITE" id="PS01186"/>
    </source>
</evidence>
<dbReference type="PRINTS" id="PR00011">
    <property type="entry name" value="EGFLAMININ"/>
</dbReference>
<gene>
    <name evidence="5" type="ORF">DICPUDRAFT_36836</name>
</gene>
<reference evidence="6" key="1">
    <citation type="journal article" date="2011" name="Genome Biol.">
        <title>Comparative genomics of the social amoebae Dictyostelium discoideum and Dictyostelium purpureum.</title>
        <authorList>
            <consortium name="US DOE Joint Genome Institute (JGI-PGF)"/>
            <person name="Sucgang R."/>
            <person name="Kuo A."/>
            <person name="Tian X."/>
            <person name="Salerno W."/>
            <person name="Parikh A."/>
            <person name="Feasley C.L."/>
            <person name="Dalin E."/>
            <person name="Tu H."/>
            <person name="Huang E."/>
            <person name="Barry K."/>
            <person name="Lindquist E."/>
            <person name="Shapiro H."/>
            <person name="Bruce D."/>
            <person name="Schmutz J."/>
            <person name="Salamov A."/>
            <person name="Fey P."/>
            <person name="Gaudet P."/>
            <person name="Anjard C."/>
            <person name="Babu M.M."/>
            <person name="Basu S."/>
            <person name="Bushmanova Y."/>
            <person name="van der Wel H."/>
            <person name="Katoh-Kurasawa M."/>
            <person name="Dinh C."/>
            <person name="Coutinho P.M."/>
            <person name="Saito T."/>
            <person name="Elias M."/>
            <person name="Schaap P."/>
            <person name="Kay R.R."/>
            <person name="Henrissat B."/>
            <person name="Eichinger L."/>
            <person name="Rivero F."/>
            <person name="Putnam N.H."/>
            <person name="West C.M."/>
            <person name="Loomis W.F."/>
            <person name="Chisholm R.L."/>
            <person name="Shaulsky G."/>
            <person name="Strassmann J.E."/>
            <person name="Queller D.C."/>
            <person name="Kuspa A."/>
            <person name="Grigoriev I.V."/>
        </authorList>
    </citation>
    <scope>NUCLEOTIDE SEQUENCE [LARGE SCALE GENOMIC DNA]</scope>
    <source>
        <strain evidence="6">QSDP1</strain>
    </source>
</reference>
<dbReference type="RefSeq" id="XP_003290131.1">
    <property type="nucleotide sequence ID" value="XM_003290083.1"/>
</dbReference>
<accession>F0ZRU0</accession>
<evidence type="ECO:0000313" key="5">
    <source>
        <dbReference type="EMBL" id="EGC33346.1"/>
    </source>
</evidence>
<feature type="domain" description="EGF-like" evidence="3">
    <location>
        <begin position="485"/>
        <end position="496"/>
    </location>
</feature>
<dbReference type="Pfam" id="PF22933">
    <property type="entry name" value="ComC_SSD"/>
    <property type="match status" value="1"/>
</dbReference>
<dbReference type="InterPro" id="IPR054484">
    <property type="entry name" value="ComC_SSD"/>
</dbReference>
<dbReference type="InterPro" id="IPR002049">
    <property type="entry name" value="LE_dom"/>
</dbReference>
<dbReference type="KEGG" id="dpp:DICPUDRAFT_36836"/>
<dbReference type="CDD" id="cd00055">
    <property type="entry name" value="EGF_Lam"/>
    <property type="match status" value="2"/>
</dbReference>
<dbReference type="GeneID" id="10504487"/>
<dbReference type="eggNOG" id="KOG1836">
    <property type="taxonomic scope" value="Eukaryota"/>
</dbReference>
<dbReference type="Pfam" id="PF01833">
    <property type="entry name" value="TIG"/>
    <property type="match status" value="1"/>
</dbReference>
<dbReference type="Gene3D" id="3.80.10.10">
    <property type="entry name" value="Ribonuclease Inhibitor"/>
    <property type="match status" value="1"/>
</dbReference>
<protein>
    <recommendedName>
        <fullName evidence="3 4">EGF-like domain-containing protein</fullName>
    </recommendedName>
</protein>
<dbReference type="OrthoDB" id="26095at2759"/>
<feature type="domain" description="EGF-like" evidence="3">
    <location>
        <begin position="411"/>
        <end position="422"/>
    </location>
</feature>
<evidence type="ECO:0000256" key="1">
    <source>
        <dbReference type="SAM" id="MobiDB-lite"/>
    </source>
</evidence>
<evidence type="ECO:0000313" key="6">
    <source>
        <dbReference type="Proteomes" id="UP000001064"/>
    </source>
</evidence>
<evidence type="ECO:0000256" key="2">
    <source>
        <dbReference type="SAM" id="Phobius"/>
    </source>
</evidence>
<feature type="compositionally biased region" description="Low complexity" evidence="1">
    <location>
        <begin position="623"/>
        <end position="637"/>
    </location>
</feature>
<dbReference type="InParanoid" id="F0ZRU0"/>
<evidence type="ECO:0000259" key="3">
    <source>
        <dbReference type="PROSITE" id="PS00022"/>
    </source>
</evidence>
<sequence length="951" mass="104996">IATNNVPDFYDINIEFLNIRLIDKDSSLSKSSLENLDTLNKVTTFQITFDGEMDFPIPLGSSDNMYESLHIRGSFKVGDPGGYELPDSCLHYYQFKESPNFNINGKLPFKKYPKNLTTFAIYGSGLTIFPTDLPNTIRALDINNNFLSNNGELPDVSMYPLLSSLFLTNTGFSGSIPESYCSLICSLKSNNLIGTWPQCKVCYESEFPSYFDNNPLLQKGVCDTGSLVPNLEIVDESGDKYLLLTGNNLGLNPPQIKLYGLYFSVIVKQSEYNLLWSPSYGEIPETVVVTIGPRDFTLATKNLTPKFNSITGSGKEYIITGSNFSYNKADFKVKFENIEGTIKYIDFNTITVQFDNPEKLPNGDAIPAKIINIKSNLYVDFNVKIDIYKPCTSDCGASSGKGSCDSKVGECICIQKWTGDTCSTPNHCPKDCSLNGILNGDCNKSTGQCKCYSGWGGFDYIYKPCTSDCGASSGKGSCDSKVGKCICIQKWTGDTCSTPNQFLTSASSTSTKGGVVNLYGWFGIPNVGIKIYIDGSECKPIHTISETFVNCTIGAGSGTKPIKIVQNNKEWIGNNMFHYNEDNYSCPKDCSLNGILNGDCNKSTGQCKCYSGWGGFDCNSKTTTENPSTTGSTTTPSPTNPPEIEIPKSNTTVNESTGSTVITNQQTLYEISIISLVELDVLDNVVLTYNLTNKWVIDNNITNNNIHIFKQNITDNCNITYTIEDIKEQRDYEFAGLQLTLDKDSIKITVSIHNYPFTGSLNKLQLRIESSVDDINENINNQCNNKETAIDSELLNSNQLLNYITISKNQKVLNGRFINRVLSDNRQSFITTSLISNTTTPTNSTQNNKNKQSFIIGINLPYFTESLTIDPDFAVLVSPSFKKCSNSGRASWVLAVAIVVPCVAVVTIFIVGAIVYNKNRTSALIIKKKFSFKKNHSLYMPNGDENELKKI</sequence>
<dbReference type="SUPFAM" id="SSF52058">
    <property type="entry name" value="L domain-like"/>
    <property type="match status" value="1"/>
</dbReference>
<dbReference type="AlphaFoldDB" id="F0ZRU0"/>
<dbReference type="Gene3D" id="2.170.300.10">
    <property type="entry name" value="Tie2 ligand-binding domain superfamily"/>
    <property type="match status" value="1"/>
</dbReference>
<dbReference type="PROSITE" id="PS00022">
    <property type="entry name" value="EGF_1"/>
    <property type="match status" value="2"/>
</dbReference>
<dbReference type="PROSITE" id="PS01186">
    <property type="entry name" value="EGF_2"/>
    <property type="match status" value="1"/>
</dbReference>